<dbReference type="Proteomes" id="UP000234881">
    <property type="component" value="Unassembled WGS sequence"/>
</dbReference>
<dbReference type="EMBL" id="PKUQ01000022">
    <property type="protein sequence ID" value="PLW77009.1"/>
    <property type="molecule type" value="Genomic_DNA"/>
</dbReference>
<protein>
    <recommendedName>
        <fullName evidence="3">DUF2267 domain-containing protein</fullName>
    </recommendedName>
</protein>
<keyword evidence="2" id="KW-1185">Reference proteome</keyword>
<dbReference type="OrthoDB" id="7907231at2"/>
<organism evidence="1 2">
    <name type="scientific">Cohaesibacter celericrescens</name>
    <dbReference type="NCBI Taxonomy" id="2067669"/>
    <lineage>
        <taxon>Bacteria</taxon>
        <taxon>Pseudomonadati</taxon>
        <taxon>Pseudomonadota</taxon>
        <taxon>Alphaproteobacteria</taxon>
        <taxon>Hyphomicrobiales</taxon>
        <taxon>Cohaesibacteraceae</taxon>
    </lineage>
</organism>
<evidence type="ECO:0008006" key="3">
    <source>
        <dbReference type="Google" id="ProtNLM"/>
    </source>
</evidence>
<dbReference type="AlphaFoldDB" id="A0A2N5XR82"/>
<sequence>MEQIISRVAAAAGISEEMAQTAVKIILNFLAKEAPEGKMSQLVEALGVSDLMDAPTESSGGGLLGGLMGSLGGMGGAMAAMNELTSAGLGMGEVQSVAGELVAAAKENVDESVVDEIVAAVPGLSQIL</sequence>
<comment type="caution">
    <text evidence="1">The sequence shown here is derived from an EMBL/GenBank/DDBJ whole genome shotgun (WGS) entry which is preliminary data.</text>
</comment>
<dbReference type="RefSeq" id="WP_101534299.1">
    <property type="nucleotide sequence ID" value="NZ_JBFHIU010000020.1"/>
</dbReference>
<reference evidence="1 2" key="1">
    <citation type="submission" date="2018-01" db="EMBL/GenBank/DDBJ databases">
        <title>The draft genome sequence of Cohaesibacter sp. H1304.</title>
        <authorList>
            <person name="Wang N.-N."/>
            <person name="Du Z.-J."/>
        </authorList>
    </citation>
    <scope>NUCLEOTIDE SEQUENCE [LARGE SCALE GENOMIC DNA]</scope>
    <source>
        <strain evidence="1 2">H1304</strain>
    </source>
</reference>
<evidence type="ECO:0000313" key="2">
    <source>
        <dbReference type="Proteomes" id="UP000234881"/>
    </source>
</evidence>
<proteinExistence type="predicted"/>
<name>A0A2N5XR82_9HYPH</name>
<gene>
    <name evidence="1" type="ORF">C0081_13270</name>
</gene>
<accession>A0A2N5XR82</accession>
<evidence type="ECO:0000313" key="1">
    <source>
        <dbReference type="EMBL" id="PLW77009.1"/>
    </source>
</evidence>